<gene>
    <name evidence="2" type="ORF">LAMO00422_LOCUS4623</name>
</gene>
<feature type="region of interest" description="Disordered" evidence="1">
    <location>
        <begin position="446"/>
        <end position="506"/>
    </location>
</feature>
<feature type="region of interest" description="Disordered" evidence="1">
    <location>
        <begin position="39"/>
        <end position="97"/>
    </location>
</feature>
<feature type="region of interest" description="Disordered" evidence="1">
    <location>
        <begin position="164"/>
        <end position="197"/>
    </location>
</feature>
<feature type="region of interest" description="Disordered" evidence="1">
    <location>
        <begin position="894"/>
        <end position="926"/>
    </location>
</feature>
<feature type="compositionally biased region" description="Polar residues" evidence="1">
    <location>
        <begin position="579"/>
        <end position="601"/>
    </location>
</feature>
<organism evidence="2">
    <name type="scientific">Amorphochlora amoebiformis</name>
    <dbReference type="NCBI Taxonomy" id="1561963"/>
    <lineage>
        <taxon>Eukaryota</taxon>
        <taxon>Sar</taxon>
        <taxon>Rhizaria</taxon>
        <taxon>Cercozoa</taxon>
        <taxon>Chlorarachniophyceae</taxon>
        <taxon>Amorphochlora</taxon>
    </lineage>
</organism>
<feature type="compositionally biased region" description="Low complexity" evidence="1">
    <location>
        <begin position="552"/>
        <end position="565"/>
    </location>
</feature>
<feature type="region of interest" description="Disordered" evidence="1">
    <location>
        <begin position="717"/>
        <end position="760"/>
    </location>
</feature>
<dbReference type="AlphaFoldDB" id="A0A7S0CYN9"/>
<sequence length="1111" mass="120541">MTSMDAVPSPGESFTTSQGIKILPRLIRFYLDLFNPRPNGEKDPLQRHNGGRKLAKSAEAAQSRTEGKIDPLSPPRGAAQNMAQPRGSGIEGVVESQNDRKKTELVLAIERLGYDFLMLEVKPTHEADIQHILLKYCPTPRGERIIRQVLQHCLAFATVGSKKEDAKDATKQQNGKRDSKQDGKRSGMDAKEPGDGTEAYRLRANSLATLHNILYVILHHAVPRARPLDALDRVLGRGNGDTFARKVLRVVCAMLQEEATTPPGQPTPYHYSNGLGPRAGLKVLICMASASLNLHQNPLLELFYTEKVFNVLTLLVSKHDHAKNLPLDIRAKIMVIMLPLIHFKRYEAHNTGLEVVTKRLSVSQLHTFDQTLQSIIRLAMHLFADLPPNLSPNPNNQNISSKALGSEMNPHPNRNEASAAQTTSSYITTGIRSSVGAFIGLMGHILGPDPNPATPPPTTGPRSNPLAKNQTGRGSRGAIKGVRGHRGPSGQSSKGTGREGSESSSWEMTTERCFRKARHCLVDLSLFILHVMLKDNKRYLIRLAKIKRKNKTPSTHSIPTSTPRSPNSPPRRRLPQHNKMPQPQFQSENGQGRESSQTSGQAALVEPTQAAVTIERYLCLVSVLLQQPLGPRALLSGQLCVAVAHRMSQDVPANVLLFAAGSRAYGRGKHVCSFRRNANTGELIRPDASFYDIKVSPYREGKWECLFPGLGGSGAGRSADGGGRGNVGPGGTSGNAPATSATGGAAVGGSSTSDNADDPNVVAAPPLATVLFRTVVKFLKRQIPGLTRLRDGGASLIVVVLDVLYRHFTYHLHTPLDDKAATPMAEAYLQLGKTLIHLIIALGMLPRLEKPPPANLRKAPNAPADPLLQALYQSAHFLHLLLCVRGQVFPGGAGAGSGSRSGSGSGGGSASASRSESKTKTNYTCSSKEPRSRLLFELTRNETELEKVRKRLAWAPIVQDELSAVASAAEAIDKLLDGELNEEHRSGALPKITSIDHDHLTDQCTASDRAEKGLASKSRIGHGLSPEEVRGLVRRWEGELHVAPLVPSRQVRETAVFDARTDQRFFNQTANCILQEWAMMYLCGAGGTSAAMSEEETHWEDAGSWMEPPSS</sequence>
<feature type="compositionally biased region" description="Gly residues" evidence="1">
    <location>
        <begin position="894"/>
        <end position="909"/>
    </location>
</feature>
<accession>A0A7S0CYN9</accession>
<feature type="compositionally biased region" description="Gly residues" evidence="1">
    <location>
        <begin position="717"/>
        <end position="733"/>
    </location>
</feature>
<evidence type="ECO:0000256" key="1">
    <source>
        <dbReference type="SAM" id="MobiDB-lite"/>
    </source>
</evidence>
<proteinExistence type="predicted"/>
<evidence type="ECO:0000313" key="2">
    <source>
        <dbReference type="EMBL" id="CAD8437799.1"/>
    </source>
</evidence>
<feature type="region of interest" description="Disordered" evidence="1">
    <location>
        <begin position="389"/>
        <end position="423"/>
    </location>
</feature>
<name>A0A7S0CYN9_9EUKA</name>
<feature type="region of interest" description="Disordered" evidence="1">
    <location>
        <begin position="549"/>
        <end position="603"/>
    </location>
</feature>
<feature type="compositionally biased region" description="Pro residues" evidence="1">
    <location>
        <begin position="449"/>
        <end position="459"/>
    </location>
</feature>
<protein>
    <submittedName>
        <fullName evidence="2">Uncharacterized protein</fullName>
    </submittedName>
</protein>
<feature type="compositionally biased region" description="Low complexity" evidence="1">
    <location>
        <begin position="734"/>
        <end position="753"/>
    </location>
</feature>
<dbReference type="EMBL" id="HBEM01006639">
    <property type="protein sequence ID" value="CAD8437799.1"/>
    <property type="molecule type" value="Transcribed_RNA"/>
</dbReference>
<reference evidence="2" key="1">
    <citation type="submission" date="2021-01" db="EMBL/GenBank/DDBJ databases">
        <authorList>
            <person name="Corre E."/>
            <person name="Pelletier E."/>
            <person name="Niang G."/>
            <person name="Scheremetjew M."/>
            <person name="Finn R."/>
            <person name="Kale V."/>
            <person name="Holt S."/>
            <person name="Cochrane G."/>
            <person name="Meng A."/>
            <person name="Brown T."/>
            <person name="Cohen L."/>
        </authorList>
    </citation>
    <scope>NUCLEOTIDE SEQUENCE</scope>
    <source>
        <strain evidence="2">CCMP2058</strain>
    </source>
</reference>